<dbReference type="Pfam" id="PF00054">
    <property type="entry name" value="Laminin_G_1"/>
    <property type="match status" value="1"/>
</dbReference>
<dbReference type="Proteomes" id="UP001159427">
    <property type="component" value="Unassembled WGS sequence"/>
</dbReference>
<evidence type="ECO:0000259" key="14">
    <source>
        <dbReference type="PROSITE" id="PS50027"/>
    </source>
</evidence>
<feature type="signal peptide" evidence="12">
    <location>
        <begin position="1"/>
        <end position="24"/>
    </location>
</feature>
<evidence type="ECO:0000256" key="12">
    <source>
        <dbReference type="SAM" id="SignalP"/>
    </source>
</evidence>
<feature type="disulfide bond" evidence="10">
    <location>
        <begin position="1297"/>
        <end position="1309"/>
    </location>
</feature>
<feature type="disulfide bond" evidence="10">
    <location>
        <begin position="735"/>
        <end position="744"/>
    </location>
</feature>
<dbReference type="SMART" id="SM00281">
    <property type="entry name" value="LamB"/>
    <property type="match status" value="1"/>
</dbReference>
<dbReference type="SMART" id="SM00181">
    <property type="entry name" value="EGF"/>
    <property type="match status" value="7"/>
</dbReference>
<dbReference type="InterPro" id="IPR002049">
    <property type="entry name" value="LE_dom"/>
</dbReference>
<feature type="domain" description="Laminin G" evidence="13">
    <location>
        <begin position="2807"/>
        <end position="2991"/>
    </location>
</feature>
<evidence type="ECO:0000259" key="16">
    <source>
        <dbReference type="PROSITE" id="PS51117"/>
    </source>
</evidence>
<keyword evidence="11" id="KW-0175">Coiled coil</keyword>
<dbReference type="Pfam" id="PF00055">
    <property type="entry name" value="Laminin_N"/>
    <property type="match status" value="1"/>
</dbReference>
<keyword evidence="7 10" id="KW-1015">Disulfide bond</keyword>
<dbReference type="Gene3D" id="2.60.120.260">
    <property type="entry name" value="Galactose-binding domain-like"/>
    <property type="match status" value="1"/>
</dbReference>
<dbReference type="Pfam" id="PF24973">
    <property type="entry name" value="EGF_LMN_ATRN"/>
    <property type="match status" value="1"/>
</dbReference>
<dbReference type="PROSITE" id="PS01248">
    <property type="entry name" value="EGF_LAM_1"/>
    <property type="match status" value="6"/>
</dbReference>
<evidence type="ECO:0000256" key="8">
    <source>
        <dbReference type="ARBA" id="ARBA00023180"/>
    </source>
</evidence>
<evidence type="ECO:0000256" key="5">
    <source>
        <dbReference type="ARBA" id="ARBA00022737"/>
    </source>
</evidence>
<feature type="disulfide bond" evidence="10">
    <location>
        <begin position="714"/>
        <end position="726"/>
    </location>
</feature>
<evidence type="ECO:0000256" key="7">
    <source>
        <dbReference type="ARBA" id="ARBA00023157"/>
    </source>
</evidence>
<dbReference type="SMART" id="SM00282">
    <property type="entry name" value="LamG"/>
    <property type="match status" value="5"/>
</dbReference>
<feature type="domain" description="Laminin EGF-like" evidence="14">
    <location>
        <begin position="714"/>
        <end position="761"/>
    </location>
</feature>
<evidence type="ECO:0000256" key="11">
    <source>
        <dbReference type="SAM" id="Coils"/>
    </source>
</evidence>
<dbReference type="PROSITE" id="PS50025">
    <property type="entry name" value="LAM_G_DOMAIN"/>
    <property type="match status" value="5"/>
</dbReference>
<dbReference type="InterPro" id="IPR056863">
    <property type="entry name" value="LMN_ATRN_NET-like_EGF"/>
</dbReference>
<accession>A0ABN8LYR0</accession>
<evidence type="ECO:0000256" key="9">
    <source>
        <dbReference type="ARBA" id="ARBA00023292"/>
    </source>
</evidence>
<keyword evidence="4 12" id="KW-0732">Signal</keyword>
<dbReference type="CDD" id="cd00110">
    <property type="entry name" value="LamG"/>
    <property type="match status" value="5"/>
</dbReference>
<feature type="domain" description="Laminin G" evidence="13">
    <location>
        <begin position="2214"/>
        <end position="2397"/>
    </location>
</feature>
<feature type="domain" description="Laminin G" evidence="13">
    <location>
        <begin position="2407"/>
        <end position="2600"/>
    </location>
</feature>
<feature type="chain" id="PRO_5046104401" evidence="12">
    <location>
        <begin position="25"/>
        <end position="2997"/>
    </location>
</feature>
<dbReference type="InterPro" id="IPR013320">
    <property type="entry name" value="ConA-like_dom_sf"/>
</dbReference>
<protein>
    <submittedName>
        <fullName evidence="17">Uncharacterized protein</fullName>
    </submittedName>
</protein>
<evidence type="ECO:0000256" key="4">
    <source>
        <dbReference type="ARBA" id="ARBA00022729"/>
    </source>
</evidence>
<feature type="disulfide bond" evidence="10">
    <location>
        <begin position="1164"/>
        <end position="1173"/>
    </location>
</feature>
<feature type="disulfide bond" evidence="10">
    <location>
        <begin position="856"/>
        <end position="868"/>
    </location>
</feature>
<keyword evidence="6" id="KW-0084">Basement membrane</keyword>
<feature type="coiled-coil region" evidence="11">
    <location>
        <begin position="1595"/>
        <end position="1646"/>
    </location>
</feature>
<feature type="disulfide bond" evidence="10">
    <location>
        <begin position="716"/>
        <end position="733"/>
    </location>
</feature>
<dbReference type="SMART" id="SM00180">
    <property type="entry name" value="EGF_Lam"/>
    <property type="match status" value="16"/>
</dbReference>
<dbReference type="Gene3D" id="2.60.120.200">
    <property type="match status" value="5"/>
</dbReference>
<dbReference type="PRINTS" id="PR00011">
    <property type="entry name" value="EGFLAMININ"/>
</dbReference>
<feature type="domain" description="Laminin EGF-like" evidence="14">
    <location>
        <begin position="856"/>
        <end position="906"/>
    </location>
</feature>
<feature type="coiled-coil region" evidence="11">
    <location>
        <begin position="1937"/>
        <end position="2013"/>
    </location>
</feature>
<dbReference type="InterPro" id="IPR008211">
    <property type="entry name" value="Laminin_N"/>
</dbReference>
<keyword evidence="9 10" id="KW-0424">Laminin EGF-like domain</keyword>
<dbReference type="CDD" id="cd00055">
    <property type="entry name" value="EGF_Lam"/>
    <property type="match status" value="14"/>
</dbReference>
<feature type="disulfide bond" evidence="10">
    <location>
        <begin position="829"/>
        <end position="838"/>
    </location>
</feature>
<dbReference type="InterPro" id="IPR001791">
    <property type="entry name" value="Laminin_G"/>
</dbReference>
<dbReference type="PROSITE" id="PS51117">
    <property type="entry name" value="LAMININ_NTER"/>
    <property type="match status" value="1"/>
</dbReference>
<feature type="domain" description="Laminin EGF-like" evidence="14">
    <location>
        <begin position="1392"/>
        <end position="1440"/>
    </location>
</feature>
<evidence type="ECO:0000256" key="3">
    <source>
        <dbReference type="ARBA" id="ARBA00022530"/>
    </source>
</evidence>
<dbReference type="SUPFAM" id="SSF57196">
    <property type="entry name" value="EGF/Laminin"/>
    <property type="match status" value="13"/>
</dbReference>
<evidence type="ECO:0000256" key="1">
    <source>
        <dbReference type="ARBA" id="ARBA00004302"/>
    </source>
</evidence>
<dbReference type="SUPFAM" id="SSF49899">
    <property type="entry name" value="Concanavalin A-like lectins/glucanases"/>
    <property type="match status" value="5"/>
</dbReference>
<keyword evidence="3" id="KW-0272">Extracellular matrix</keyword>
<proteinExistence type="predicted"/>
<dbReference type="Pfam" id="PF00053">
    <property type="entry name" value="EGF_laminin"/>
    <property type="match status" value="13"/>
</dbReference>
<dbReference type="InterPro" id="IPR000742">
    <property type="entry name" value="EGF"/>
</dbReference>
<keyword evidence="8" id="KW-0325">Glycoprotein</keyword>
<evidence type="ECO:0000313" key="18">
    <source>
        <dbReference type="Proteomes" id="UP001159427"/>
    </source>
</evidence>
<feature type="domain" description="Laminin EGF-like" evidence="14">
    <location>
        <begin position="1250"/>
        <end position="1296"/>
    </location>
</feature>
<keyword evidence="2" id="KW-0964">Secreted</keyword>
<feature type="domain" description="Laminin EGF-like" evidence="14">
    <location>
        <begin position="1297"/>
        <end position="1344"/>
    </location>
</feature>
<evidence type="ECO:0000313" key="17">
    <source>
        <dbReference type="EMBL" id="CAH3022315.1"/>
    </source>
</evidence>
<dbReference type="PROSITE" id="PS50027">
    <property type="entry name" value="EGF_LAM_2"/>
    <property type="match status" value="11"/>
</dbReference>
<feature type="disulfide bond" evidence="10">
    <location>
        <begin position="808"/>
        <end position="820"/>
    </location>
</feature>
<dbReference type="SMART" id="SM00136">
    <property type="entry name" value="LamNT"/>
    <property type="match status" value="1"/>
</dbReference>
<evidence type="ECO:0000259" key="13">
    <source>
        <dbReference type="PROSITE" id="PS50025"/>
    </source>
</evidence>
<sequence>MAMWPTVLISSLLTVGFLSLDTQAANVALFKPTKANATCGSPAETYYSVVERSKPLRLRKLSVCDCCNASNPGVSHNASNMVDGNFATWWQSPASVDKTSITIDLRGNYQKFYYVNQLVIRFGEYYRPGQLAFYKSSDYGQSYEPWHYFVSNVDDCQEKFGVTYKTKPTTVNDVLCMEYTSEAVDKNDVISLLLVGPRGDVNNPSNDLLDWMNVTNVRLHFLSLRRIFDGLAVRWHHYAVREVEVDAYCLCNGQGNGLQCVYNATLGDNQCTCQEGACGLDCGTCCPAYNQYPWQRGNKGPLVADPDARCQRCNCHNHSAVCVYNETVAQMNKSLDIHGNYSGGGVCQNCQDNTEGINCEKCTPFFFRPSNKSRWDKDACQECNCSVEGTRNVTLPGVLYRDCIRDDTVVPPHPGMGPGDCICKNNTMGRRCDLCKPGYHNLSAENPEGCQECTCHQPGTVNGSNVCEPDIHGRCTCKKNVEGPRCLSCKDMFYGLSADNMNGCSECDCDVGGSYGPVCNKTTGQCECKGNITQRQCNSPRDGFYYPTLHFISSASSHIVTSQQGNKTWTTTVNIVQGVRSSGLFTLILSYTSASSVVVEISTGSRSAEVSLSSCPQRCYFNLSTLFGEMSLRGSVVVNVTYGASVTQFTALKIVALPREFYQPSILQNSTGEDFLANCSVIDNDMGVGTDREEFCLAQVFSLVVSYLGRALPCECDGTGSVNSTCQKYGGQCHCKPGVTARTCNQCIPGFYNFSSQGCSACGCDGENKVCDSSTGQCVCPPNTVGRTCGQCNYTYWGWNETVGCQACNCSTIGSSNLQCNLTSGICSCKPGVQGDKCSECMDGYKNFSSQGCSNCSCDGRGSLSEVCDKPSGQCPCKNNSAGLLCNECKSGFFYLTSSNPQGCTNCVCMGISSNCSSTMDYRTQREVDLGVWSLVSAAGFQSSVQLSEVSVMNVRMIAANISTNETLYWKAASNFTDHSLVDAYGGNLSFKLYFKELLNGTLHLSQPKVILKGVKNISIEHALMSVPADQVATRTILMKESSWSYSGSSTPVTREEFLLVLAKLQGLHITASFYSDGQGFYLTSLGDFKVADVGPAPSVAGRAYDVEQCNCGQGYSGLSCERCARGYHRVNVSGDFYLGKCERCNCNGHSDDCDPATGQCLNCLHNTTGFHCEICLDGFYGNATDGTPGDCKKCPCESPRTTTSLCVGDADGQPRCLNCSEGYQGDICESCVEGFFGEPMIPGGNCSRCQCNNNSDVCNTTTGECLNCQYNTTGFNCERCENGTWGNATQQQCQACTCDGIGAFHNVCNHVTGDCVCKPYVTGMNCSACQPNSYNFTSSGCMACGCNEFGSNSLQCNDSGICECKNHTLGEKCDLCEWGFFGLPNATCQECGCNETGSNNYTRCDRSTGQCYCKPGVTNRLCDQCSIQHTNFSGNGCDPCPLCSRLGLQADINKTLLDLKEAQANADKVSNLKDLWPELTKVEGLIDDAEASEKEFDDVVRGLSNNLTQLKDSQLNRTIIDIQILLSNALQQSASLQANVTRELNRIRELNTNTQSAKDNVTALNATVSDVLTRLTSLKRHADNLLAGINGIMNRTYDNEVRQADEEYRQAQDVSALAMSARFNVTAQENLRKNLNDTAVQLERRLLVSMGEFDQLTNRAITTAVITDDAVILINRTKNLISEARNITDRALHLLETVRGILNRSDLYVSTGQNNYEDASTRLGILRENMTTLDNSLQALMPELTAANQSVTENATKHAANLTAEARQRQSVFNTTLSHGARAVDAIKTFEEVVRLGNQSLETSQQVNQSLQEIMTRLQNVTRVSSDLQTRVADSKDQSEEFSNNTLARDANLRGLRANVTSSNQTFTDAVTTGDSVDSLYGTLKSQRDTLVQAAELGSGTHSVLSNAQTASDYSNEALFRANPVNGGTPALLDQVNRLEQRMKAINQSAEKAAGLTSKAFANVKNASALLGGVDRAVQRADELKNLTANLQAQLRQNMSVLEEKLRRAKEYVAKIRLALNVQGKTAVQYRPTSRLINTTRYTEISIDFRATRVQGSLFYLSDGSSSRSLALTLESGSFVKFQYNLGTNPINIINWAVRVYPGDWYTVYATRYEKDGRLTVTDHRRNFSRTYEPSTDVIANTLTTDFKPDDNLYIGGLPTGAMENKTDRFFDGCIDNVVLNQESLNLWEPVKVEGNRSFCSRRPPDEVDLIPGISFFGIAEGHVKQKMGSFNITGESEMEFQFRTFLKTALITIVLNGQNYVYGVYLNESRVAFFFKTPSDTYTVHSKLSSYSDGRWYKVHVVRGLRNASLTVRPAGLSDSGAVDHSTITTSSPVYLPVGQALLFGGKYPNSPIQAPVDTSFAGALRWINISSSSSGVLMSRSLSDSNYTESYKGVSFSGLLPMVEQGIRFLGQSYAAVEPGQSQMTSISLKFKTLSPTGVLVYSGEGPFFYLALFHGNLYLVYSANLTTKFVPVISSGETLNDGAYHAVKIELGSSGSNIKLDDRDLTIDPGFPAGPVSLNGSLWIGGVDNRTVIPRPFPVIIPFEGDMKDLTLNGDPINIFSGRSQYVSLAGVPPELVVVPTAEPTTPPPTLPPPTCGAPNPPLRVGLGEEHARLEGSEYIAFSSSQEVLNYTRERFVISVTFRSLVPNGVLLYAADDVMNPSHYISLELVNGQLLFKQNAGIGEVRVASRFSNYSHGGIEYTVRLLRITQFGAILVSNTNDYKNNRVGHGTAALVINSPFFYGGVPAHINMSVLESKGVGFIGCLGPLSIQNAKSETKIFNPRTDREDANSSYTYKQCYNEIQSQAGFNGDGYIIYDSDYSLPNGTEIEITFRATTRSGLLVSITNRTGNGSVTLEQLEGQVVLIFNGEGTPEVIKWTDPSIPSDGQYNASFHLCDNKFHKIVIRRTGSNVELQVDDHQAVKGSVPSGFSLQPANFYIGGVPDGFGFQTDSGLSHKGLTGCVQSLKIDGQSAGIIRNTQLYKVQQGCNAPRVT</sequence>
<comment type="caution">
    <text evidence="10">Lacks conserved residue(s) required for the propagation of feature annotation.</text>
</comment>
<feature type="disulfide bond" evidence="10">
    <location>
        <begin position="810"/>
        <end position="827"/>
    </location>
</feature>
<comment type="subcellular location">
    <subcellularLocation>
        <location evidence="1">Secreted</location>
        <location evidence="1">Extracellular space</location>
        <location evidence="1">Extracellular matrix</location>
        <location evidence="1">Basement membrane</location>
    </subcellularLocation>
</comment>
<dbReference type="EMBL" id="CALNXI010000214">
    <property type="protein sequence ID" value="CAH3022315.1"/>
    <property type="molecule type" value="Genomic_DNA"/>
</dbReference>
<feature type="domain" description="Laminin IV type A" evidence="15">
    <location>
        <begin position="928"/>
        <end position="1109"/>
    </location>
</feature>
<dbReference type="Gene3D" id="2.10.25.10">
    <property type="entry name" value="Laminin"/>
    <property type="match status" value="14"/>
</dbReference>
<evidence type="ECO:0000256" key="2">
    <source>
        <dbReference type="ARBA" id="ARBA00022525"/>
    </source>
</evidence>
<feature type="disulfide bond" evidence="10">
    <location>
        <begin position="1318"/>
        <end position="1327"/>
    </location>
</feature>
<feature type="disulfide bond" evidence="10">
    <location>
        <begin position="1414"/>
        <end position="1423"/>
    </location>
</feature>
<dbReference type="Pfam" id="PF00052">
    <property type="entry name" value="Laminin_B"/>
    <property type="match status" value="1"/>
</dbReference>
<feature type="disulfide bond" evidence="10">
    <location>
        <begin position="877"/>
        <end position="886"/>
    </location>
</feature>
<feature type="disulfide bond" evidence="10">
    <location>
        <begin position="1345"/>
        <end position="1357"/>
    </location>
</feature>
<dbReference type="PANTHER" id="PTHR10574">
    <property type="entry name" value="NETRIN/LAMININ-RELATED"/>
    <property type="match status" value="1"/>
</dbReference>
<feature type="domain" description="Laminin EGF-like" evidence="14">
    <location>
        <begin position="808"/>
        <end position="855"/>
    </location>
</feature>
<feature type="domain" description="Laminin N-terminal" evidence="16">
    <location>
        <begin position="16"/>
        <end position="248"/>
    </location>
</feature>
<evidence type="ECO:0000256" key="10">
    <source>
        <dbReference type="PROSITE-ProRule" id="PRU00460"/>
    </source>
</evidence>
<comment type="caution">
    <text evidence="17">The sequence shown here is derived from an EMBL/GenBank/DDBJ whole genome shotgun (WGS) entry which is preliminary data.</text>
</comment>
<feature type="domain" description="Laminin EGF-like" evidence="14">
    <location>
        <begin position="453"/>
        <end position="506"/>
    </location>
</feature>
<dbReference type="InterPro" id="IPR050440">
    <property type="entry name" value="Laminin/Netrin_ECM"/>
</dbReference>
<dbReference type="InterPro" id="IPR008979">
    <property type="entry name" value="Galactose-bd-like_sf"/>
</dbReference>
<feature type="domain" description="Laminin EGF-like" evidence="14">
    <location>
        <begin position="1145"/>
        <end position="1194"/>
    </location>
</feature>
<dbReference type="PROSITE" id="PS51115">
    <property type="entry name" value="LAMININ_IVA"/>
    <property type="match status" value="1"/>
</dbReference>
<dbReference type="PANTHER" id="PTHR10574:SF406">
    <property type="entry name" value="LAMININ SUBUNIT ALPHA 5"/>
    <property type="match status" value="1"/>
</dbReference>
<feature type="domain" description="Laminin EGF-like" evidence="14">
    <location>
        <begin position="1345"/>
        <end position="1391"/>
    </location>
</feature>
<dbReference type="InterPro" id="IPR000034">
    <property type="entry name" value="Laminin_IV"/>
</dbReference>
<reference evidence="17 18" key="1">
    <citation type="submission" date="2022-05" db="EMBL/GenBank/DDBJ databases">
        <authorList>
            <consortium name="Genoscope - CEA"/>
            <person name="William W."/>
        </authorList>
    </citation>
    <scope>NUCLEOTIDE SEQUENCE [LARGE SCALE GENOMIC DNA]</scope>
</reference>
<feature type="domain" description="Laminin EGF-like" evidence="14">
    <location>
        <begin position="383"/>
        <end position="452"/>
    </location>
</feature>
<evidence type="ECO:0000259" key="15">
    <source>
        <dbReference type="PROSITE" id="PS51115"/>
    </source>
</evidence>
<keyword evidence="18" id="KW-1185">Reference proteome</keyword>
<keyword evidence="5" id="KW-0677">Repeat</keyword>
<feature type="domain" description="Laminin G" evidence="13">
    <location>
        <begin position="2613"/>
        <end position="2802"/>
    </location>
</feature>
<dbReference type="Pfam" id="PF02210">
    <property type="entry name" value="Laminin_G_2"/>
    <property type="match status" value="4"/>
</dbReference>
<feature type="disulfide bond" evidence="10">
    <location>
        <begin position="780"/>
        <end position="789"/>
    </location>
</feature>
<feature type="disulfide bond" evidence="10">
    <location>
        <begin position="858"/>
        <end position="875"/>
    </location>
</feature>
<feature type="domain" description="Laminin G" evidence="13">
    <location>
        <begin position="2018"/>
        <end position="2201"/>
    </location>
</feature>
<feature type="domain" description="Laminin EGF-like" evidence="14">
    <location>
        <begin position="762"/>
        <end position="807"/>
    </location>
</feature>
<feature type="disulfide bond" evidence="10">
    <location>
        <begin position="1299"/>
        <end position="1316"/>
    </location>
</feature>
<feature type="disulfide bond" evidence="10">
    <location>
        <begin position="1269"/>
        <end position="1278"/>
    </location>
</feature>
<name>A0ABN8LYR0_9CNID</name>
<evidence type="ECO:0000256" key="6">
    <source>
        <dbReference type="ARBA" id="ARBA00022869"/>
    </source>
</evidence>
<feature type="disulfide bond" evidence="10">
    <location>
        <begin position="1365"/>
        <end position="1374"/>
    </location>
</feature>
<feature type="disulfide bond" evidence="10">
    <location>
        <begin position="477"/>
        <end position="486"/>
    </location>
</feature>
<gene>
    <name evidence="17" type="ORF">PEVE_00014984</name>
</gene>
<dbReference type="SUPFAM" id="SSF49785">
    <property type="entry name" value="Galactose-binding domain-like"/>
    <property type="match status" value="1"/>
</dbReference>
<feature type="disulfide bond" evidence="10">
    <location>
        <begin position="423"/>
        <end position="432"/>
    </location>
</feature>
<organism evidence="17 18">
    <name type="scientific">Porites evermanni</name>
    <dbReference type="NCBI Taxonomy" id="104178"/>
    <lineage>
        <taxon>Eukaryota</taxon>
        <taxon>Metazoa</taxon>
        <taxon>Cnidaria</taxon>
        <taxon>Anthozoa</taxon>
        <taxon>Hexacorallia</taxon>
        <taxon>Scleractinia</taxon>
        <taxon>Fungiina</taxon>
        <taxon>Poritidae</taxon>
        <taxon>Porites</taxon>
    </lineage>
</organism>